<proteinExistence type="predicted"/>
<evidence type="ECO:0000313" key="3">
    <source>
        <dbReference type="WBParaSite" id="HPLM_0001459401-mRNA-1"/>
    </source>
</evidence>
<keyword evidence="2" id="KW-1185">Reference proteome</keyword>
<dbReference type="STRING" id="6290.A0A0N4WSR5"/>
<gene>
    <name evidence="1" type="ORF">HPLM_LOCUS14586</name>
</gene>
<dbReference type="WBParaSite" id="HPLM_0001459401-mRNA-1">
    <property type="protein sequence ID" value="HPLM_0001459401-mRNA-1"/>
    <property type="gene ID" value="HPLM_0001459401"/>
</dbReference>
<sequence>MLSEPECRVLSSAFDTLAKDFDPKDATVFLEGSGLITTDLAEKIETRPTRLERLREFLRIYRRRATDCELLISYFKFAGQEYIANLLQTDLEHALDSNERCSSVPRFPHHLRLRKLLAGHVPRVWQHVKREHLQNNVAEVLRQRADLGSVLRTFALFLFFSNYTSKHLFRIGDMASRFSFWTRPCPYVVSGSSSYVMG</sequence>
<reference evidence="3" key="1">
    <citation type="submission" date="2017-02" db="UniProtKB">
        <authorList>
            <consortium name="WormBaseParasite"/>
        </authorList>
    </citation>
    <scope>IDENTIFICATION</scope>
</reference>
<dbReference type="AlphaFoldDB" id="A0A0N4WSR5"/>
<dbReference type="OMA" id="RCQCFAN"/>
<dbReference type="SUPFAM" id="SSF47986">
    <property type="entry name" value="DEATH domain"/>
    <property type="match status" value="1"/>
</dbReference>
<reference evidence="1 2" key="2">
    <citation type="submission" date="2018-11" db="EMBL/GenBank/DDBJ databases">
        <authorList>
            <consortium name="Pathogen Informatics"/>
        </authorList>
    </citation>
    <scope>NUCLEOTIDE SEQUENCE [LARGE SCALE GENOMIC DNA]</scope>
    <source>
        <strain evidence="1 2">MHpl1</strain>
    </source>
</reference>
<dbReference type="OrthoDB" id="1357022at2759"/>
<evidence type="ECO:0000313" key="2">
    <source>
        <dbReference type="Proteomes" id="UP000268014"/>
    </source>
</evidence>
<dbReference type="EMBL" id="UZAF01018620">
    <property type="protein sequence ID" value="VDO53314.1"/>
    <property type="molecule type" value="Genomic_DNA"/>
</dbReference>
<name>A0A0N4WSR5_HAEPC</name>
<dbReference type="Proteomes" id="UP000268014">
    <property type="component" value="Unassembled WGS sequence"/>
</dbReference>
<protein>
    <submittedName>
        <fullName evidence="3">CARD domain-containing protein</fullName>
    </submittedName>
</protein>
<dbReference type="CDD" id="cd01671">
    <property type="entry name" value="CARD"/>
    <property type="match status" value="1"/>
</dbReference>
<dbReference type="Gene3D" id="1.10.533.10">
    <property type="entry name" value="Death Domain, Fas"/>
    <property type="match status" value="1"/>
</dbReference>
<evidence type="ECO:0000313" key="1">
    <source>
        <dbReference type="EMBL" id="VDO53314.1"/>
    </source>
</evidence>
<dbReference type="InterPro" id="IPR011029">
    <property type="entry name" value="DEATH-like_dom_sf"/>
</dbReference>
<organism evidence="3">
    <name type="scientific">Haemonchus placei</name>
    <name type="common">Barber's pole worm</name>
    <dbReference type="NCBI Taxonomy" id="6290"/>
    <lineage>
        <taxon>Eukaryota</taxon>
        <taxon>Metazoa</taxon>
        <taxon>Ecdysozoa</taxon>
        <taxon>Nematoda</taxon>
        <taxon>Chromadorea</taxon>
        <taxon>Rhabditida</taxon>
        <taxon>Rhabditina</taxon>
        <taxon>Rhabditomorpha</taxon>
        <taxon>Strongyloidea</taxon>
        <taxon>Trichostrongylidae</taxon>
        <taxon>Haemonchus</taxon>
    </lineage>
</organism>
<accession>A0A0N4WSR5</accession>